<sequence length="2776" mass="295972">MATATAYSHSLPRARLPALQELPLDSITVYDTPTYCYLLGTDSLQKNFHLLSFSKHSPEQTPSPHATGSTGVSVTAGSEGVQNTTAPQSEAEEERAGAGTTASPSASNTLPYSLDYLHDSTNYAVYSPTEAGALVDALYREHGASLRTLSAVAFLGAIRFTAGYYLVLATERRLAGYLGVHRLFESVNVELVSLHLDPEWVAAAEAQSRQQRSRRGGAGAAGFGGGYASFTPTTTTAGGSSSTSFPFRARPVRAAYSRKPATTATTGTSSSASAASYLFQRRSLEELYRQQFLSSLSRASSFFYSHSYDLTNTLQRNMLAAGAAASGGAHASTSAEYGQQWRFQRRPGSGAAVDVDADSYPPSTRLLQPRMQYVWNEFLWEPWQSVDHAIGSSDAEMSEDKAADDGVDNAEAAPATGRAARDAAPQYPPALSRWCVFFVHGFITQRTVVIRRPAFQTLLITLIARVSKASAGVRYLRRGLNSDGHVANHVEVEQIISDESSWDATFTVGTLSSYVQLRGSVPVRWYHPPTASRLLPKPPIVLGPHDPQWSETCLHFQHLLEQYGAPIFVHDLLKRRESNPRESVLGDTYRAAVRTLVGAVDRWTASHKGAESSGESKPHISGADIIQYESTDLRSLSQLAWNTMTSVAEQHFSAVRCFVSMRCCPVATPKPHAQRTSKLNRCGALMTEDAGEVASARGGRGSCCEETAEVLQLQCGVVRSNCLDCIDRTNLGQLFHGLHALGEQLSALGLLRHAADVCESPAVTEMLLDMYLAMGDALATQYGGSAQVGAGVLHRGAGWDQLMGVKRLYNNVMGDRDKQEAMNLLLGRRQPQPRRGSRACNAEMHSPGQLATLSLSQAPPPYTAPSLSSSVTSASLGVTATWTGTGRGSPASEGAVAPSASFFSGIRQAASRWWSEATSSSTASSGAEVAAAAALRAAQHAAAEAEAEADYYEQVATAPRLPEAGLLASWWVQPLRRFDDWYAACGARVRQRTASSGKRVGIVSEEPGEDAGPEEQMQPRTFASSDPALCPSALTHTPSTSSSVSAPPLADGPSPGAYGGDQVALRLIAAETQAQERWQLLIANAERQACLAPAWRDVATQLFHDRLRGVSWGTCEDDAAAAAPPLSSLVSPVSERTPTIGTSERPYAMHWPLMSNALPPGSISAMGLDDVGGVAMTMSDAALTTSGATAAGGVEMGALSSGGPAAVAAAELALLPSSARSLKVPLSLFTEPWVLLRTTMHTLPVEGAVAAEHRSGRASASTVVALAARGFVTSTKRPTAMRDVDGASSCEPLYSVGKAVARPLFGRLPPAVAVVTPDFPRQTLAEIHQPWRSPREVHRHDTFPGVVRNSAFALHEADLEQLVYQEALWIVEWVGVAGAAWVRGASGESPKRPSSPRKVPCALSPQEVSDRQFMAAFLVDLFGAPATWGIEEMIQVAQRLVYPEHLPLDVLDVLRSSCMQPPLEGAELLFSGTPAKAEEDADEREQRISTETRQYWHERLVAPAGRATPLGRGTAAAVFKQASRPTPPRRGPGDEDTPLTRASPTNASPPSPSPSRRWDESVGAEGPVQAAVALLCRLTSILRFWVRDNTANGASVNGTGTVHAATVCSNGAPAAAPTTASWSHEVSRDESRGQAGVGVLAASVHEVDVVPDEKASPVSQIEDALLPLLETCPESGAPASVYLPSLLHEHEALSGALRRQWLLCRLLQPIFARCVLTPPTLHSLLNNFFSELLLVDDAAAGPVEEGNGKSQRQQRRRREYHVRYTFVLSQQHRQLQQQQPQRQGPGLQPLAHGAEDDPRGGEGSRDGRLPFKLFMGSSRSLSLSPPQGALNSHGASSSSASTTTSRVLNIPAMLKVRHCCAALDLYHWAVAHSPLFEVPPAHEPSRTPVAARRSSSASRGLSVAVWHLLWWAVDNSFVVPVVRRRGQGTLEMLADETALFCIKRDVARVALNIERRRHEDVWRLQQPEVRVGSGKEVPGPSAIYGVDLTSSMPRLYRPLRRSTLAGILALSETLAGAGLRAATHVQQFLRDRIVHGWARQPLGAGGGATVTLFGSAAAGATAATDSSLASASNGSRAVTAANVLLRFHRLAEGCLQSVQRGMIALQHISLEALARDAAMHECLAFFVNVYNAAYVAAWLTNVTELVRNGATAAAAGTNLPHKNRDTQPSGALRTPRPRTIDLFPLPTLCNTSHACFMHAYGVVIGGVFLSLEEVKYGILGGNRAPPHCDVPLWPPAGGSGASPSHPSNSHRSSELDWRQLVQRLVPLHLRADVSEPARLSALRRHPQLQEALDFTDMCEALAPSTEKADGTYAEESRAPAEAAKGRPSSREGGAVRNQSGSGLIPCAVQPSSASALNAAAAAGSACRSAQAAPLHAPSTSSPKRRRRQELVDLWSVDVVRYLPFRIVLQLIDTYLPPPILHLCSGSVDAEGRESIVDVAGDDGSGAAGSRSHTPTHDLRSSIMLDGRERVPWYLQPILNAMPLVQATLQSSKLGVAYSVARDGDGPAAGSLAPQVNQDANGVLLQPCRMWSSPSYYVVGGDGMSSDEAVSHSFQLLQALSGSYLGAGLYRPMSLAATGGKAGDGAPRAPAQHLCLPLHAEKAFAQLRATEAAFRSALLTTDPHLFCDPASTPPSTKSATPVAAMLRRLAQPPPPLSLPSASTSPPHLRGGSAAVSAAGPGIKRTSGHSGSPTISYSAALQNAMKPVLHEWCRSIEEGVNNATFLSRRGWKMQMTLKMVRLLEESYASGKAVQAAQAAMQSGYAEPTTEARMRGTNG</sequence>
<evidence type="ECO:0000313" key="6">
    <source>
        <dbReference type="EMBL" id="KAG5477732.1"/>
    </source>
</evidence>
<dbReference type="GO" id="GO:0012505">
    <property type="term" value="C:endomembrane system"/>
    <property type="evidence" value="ECO:0007669"/>
    <property type="project" value="UniProtKB-SubCell"/>
</dbReference>
<dbReference type="OrthoDB" id="405996at2759"/>
<keyword evidence="7" id="KW-1185">Reference proteome</keyword>
<feature type="region of interest" description="Disordered" evidence="4">
    <location>
        <begin position="996"/>
        <end position="1057"/>
    </location>
</feature>
<dbReference type="InterPro" id="IPR002013">
    <property type="entry name" value="SAC_dom"/>
</dbReference>
<dbReference type="PROSITE" id="PS50275">
    <property type="entry name" value="SAC"/>
    <property type="match status" value="1"/>
</dbReference>
<keyword evidence="3" id="KW-0472">Membrane</keyword>
<dbReference type="PANTHER" id="PTHR45738:SF5">
    <property type="entry name" value="POLYPHOSPHOINOSITIDE PHOSPHATASE"/>
    <property type="match status" value="1"/>
</dbReference>
<feature type="region of interest" description="Disordered" evidence="4">
    <location>
        <begin position="2232"/>
        <end position="2254"/>
    </location>
</feature>
<name>A0A836G9A2_9TRYP</name>
<evidence type="ECO:0000256" key="3">
    <source>
        <dbReference type="ARBA" id="ARBA00023136"/>
    </source>
</evidence>
<evidence type="ECO:0000313" key="7">
    <source>
        <dbReference type="Proteomes" id="UP000673552"/>
    </source>
</evidence>
<comment type="caution">
    <text evidence="6">The sequence shown here is derived from an EMBL/GenBank/DDBJ whole genome shotgun (WGS) entry which is preliminary data.</text>
</comment>
<feature type="region of interest" description="Disordered" evidence="4">
    <location>
        <begin position="55"/>
        <end position="106"/>
    </location>
</feature>
<feature type="domain" description="SAC" evidence="5">
    <location>
        <begin position="293"/>
        <end position="784"/>
    </location>
</feature>
<feature type="compositionally biased region" description="Low complexity" evidence="4">
    <location>
        <begin position="1773"/>
        <end position="1790"/>
    </location>
</feature>
<accession>A0A836G9A2</accession>
<organism evidence="6 7">
    <name type="scientific">Leishmania martiniquensis</name>
    <dbReference type="NCBI Taxonomy" id="1580590"/>
    <lineage>
        <taxon>Eukaryota</taxon>
        <taxon>Discoba</taxon>
        <taxon>Euglenozoa</taxon>
        <taxon>Kinetoplastea</taxon>
        <taxon>Metakinetoplastina</taxon>
        <taxon>Trypanosomatida</taxon>
        <taxon>Trypanosomatidae</taxon>
        <taxon>Leishmaniinae</taxon>
        <taxon>Leishmania</taxon>
    </lineage>
</organism>
<feature type="compositionally biased region" description="Basic and acidic residues" evidence="4">
    <location>
        <begin position="2306"/>
        <end position="2318"/>
    </location>
</feature>
<reference evidence="7" key="1">
    <citation type="journal article" date="2021" name="Microbiol. Resour. Announc.">
        <title>LGAAP: Leishmaniinae Genome Assembly and Annotation Pipeline.</title>
        <authorList>
            <person name="Almutairi H."/>
            <person name="Urbaniak M.D."/>
            <person name="Bates M.D."/>
            <person name="Jariyapan N."/>
            <person name="Kwakye-Nuako G."/>
            <person name="Thomaz-Soccol V."/>
            <person name="Al-Salem W.S."/>
            <person name="Dillon R.J."/>
            <person name="Bates P.A."/>
            <person name="Gatherer D."/>
        </authorList>
    </citation>
    <scope>NUCLEOTIDE SEQUENCE [LARGE SCALE GENOMIC DNA]</scope>
</reference>
<feature type="region of interest" description="Disordered" evidence="4">
    <location>
        <begin position="2305"/>
        <end position="2337"/>
    </location>
</feature>
<comment type="subcellular location">
    <subcellularLocation>
        <location evidence="1">Endomembrane system</location>
    </subcellularLocation>
</comment>
<feature type="compositionally biased region" description="Low complexity" evidence="4">
    <location>
        <begin position="1035"/>
        <end position="1048"/>
    </location>
</feature>
<keyword evidence="2" id="KW-0378">Hydrolase</keyword>
<dbReference type="InterPro" id="IPR043573">
    <property type="entry name" value="Fig4-like"/>
</dbReference>
<dbReference type="PANTHER" id="PTHR45738">
    <property type="entry name" value="POLYPHOSPHOINOSITIDE PHOSPHATASE"/>
    <property type="match status" value="1"/>
</dbReference>
<feature type="region of interest" description="Disordered" evidence="4">
    <location>
        <begin position="2156"/>
        <end position="2176"/>
    </location>
</feature>
<reference evidence="7" key="2">
    <citation type="journal article" date="2021" name="Sci. Data">
        <title>Chromosome-scale genome sequencing, assembly and annotation of six genomes from subfamily Leishmaniinae.</title>
        <authorList>
            <person name="Almutairi H."/>
            <person name="Urbaniak M.D."/>
            <person name="Bates M.D."/>
            <person name="Jariyapan N."/>
            <person name="Kwakye-Nuako G."/>
            <person name="Thomaz Soccol V."/>
            <person name="Al-Salem W.S."/>
            <person name="Dillon R.J."/>
            <person name="Bates P.A."/>
            <person name="Gatherer D."/>
        </authorList>
    </citation>
    <scope>NUCLEOTIDE SEQUENCE [LARGE SCALE GENOMIC DNA]</scope>
</reference>
<feature type="region of interest" description="Disordered" evidence="4">
    <location>
        <begin position="2650"/>
        <end position="2690"/>
    </location>
</feature>
<evidence type="ECO:0000259" key="5">
    <source>
        <dbReference type="PROSITE" id="PS50275"/>
    </source>
</evidence>
<feature type="compositionally biased region" description="Low complexity" evidence="4">
    <location>
        <begin position="2241"/>
        <end position="2250"/>
    </location>
</feature>
<feature type="compositionally biased region" description="Low complexity" evidence="4">
    <location>
        <begin position="97"/>
        <end position="106"/>
    </location>
</feature>
<feature type="region of interest" description="Disordered" evidence="4">
    <location>
        <begin position="1773"/>
        <end position="1843"/>
    </location>
</feature>
<dbReference type="RefSeq" id="XP_067178370.1">
    <property type="nucleotide sequence ID" value="XM_067322507.1"/>
</dbReference>
<dbReference type="GO" id="GO:0046856">
    <property type="term" value="P:phosphatidylinositol dephosphorylation"/>
    <property type="evidence" value="ECO:0007669"/>
    <property type="project" value="InterPro"/>
</dbReference>
<evidence type="ECO:0000256" key="1">
    <source>
        <dbReference type="ARBA" id="ARBA00004308"/>
    </source>
</evidence>
<dbReference type="Proteomes" id="UP000673552">
    <property type="component" value="Unassembled WGS sequence"/>
</dbReference>
<feature type="compositionally biased region" description="Low complexity" evidence="4">
    <location>
        <begin position="2657"/>
        <end position="2680"/>
    </location>
</feature>
<dbReference type="KEGG" id="lmat:92515019"/>
<feature type="compositionally biased region" description="Polar residues" evidence="4">
    <location>
        <begin position="59"/>
        <end position="88"/>
    </location>
</feature>
<evidence type="ECO:0000256" key="4">
    <source>
        <dbReference type="SAM" id="MobiDB-lite"/>
    </source>
</evidence>
<feature type="compositionally biased region" description="Basic and acidic residues" evidence="4">
    <location>
        <begin position="1484"/>
        <end position="1495"/>
    </location>
</feature>
<proteinExistence type="predicted"/>
<gene>
    <name evidence="6" type="ORF">LSCM1_05030</name>
</gene>
<dbReference type="GeneID" id="92515019"/>
<dbReference type="Pfam" id="PF02383">
    <property type="entry name" value="Syja_N"/>
    <property type="match status" value="1"/>
</dbReference>
<feature type="compositionally biased region" description="Polar residues" evidence="4">
    <location>
        <begin position="1817"/>
        <end position="1834"/>
    </location>
</feature>
<dbReference type="EMBL" id="JAFEUZ010000024">
    <property type="protein sequence ID" value="KAG5477732.1"/>
    <property type="molecule type" value="Genomic_DNA"/>
</dbReference>
<feature type="compositionally biased region" description="Basic and acidic residues" evidence="4">
    <location>
        <begin position="1793"/>
        <end position="1809"/>
    </location>
</feature>
<evidence type="ECO:0000256" key="2">
    <source>
        <dbReference type="ARBA" id="ARBA00022801"/>
    </source>
</evidence>
<feature type="region of interest" description="Disordered" evidence="4">
    <location>
        <begin position="1470"/>
        <end position="1495"/>
    </location>
</feature>
<dbReference type="GO" id="GO:0043813">
    <property type="term" value="F:phosphatidylinositol-3,5-bisphosphate 5-phosphatase activity"/>
    <property type="evidence" value="ECO:0007669"/>
    <property type="project" value="InterPro"/>
</dbReference>
<protein>
    <recommendedName>
        <fullName evidence="5">SAC domain-containing protein</fullName>
    </recommendedName>
</protein>
<feature type="region of interest" description="Disordered" evidence="4">
    <location>
        <begin position="1514"/>
        <end position="1562"/>
    </location>
</feature>